<protein>
    <submittedName>
        <fullName evidence="1">Uncharacterized protein</fullName>
    </submittedName>
</protein>
<accession>L5KQ94</accession>
<evidence type="ECO:0000313" key="1">
    <source>
        <dbReference type="EMBL" id="ELK13507.1"/>
    </source>
</evidence>
<dbReference type="EMBL" id="KB030625">
    <property type="protein sequence ID" value="ELK13507.1"/>
    <property type="molecule type" value="Genomic_DNA"/>
</dbReference>
<reference evidence="2" key="1">
    <citation type="journal article" date="2013" name="Science">
        <title>Comparative analysis of bat genomes provides insight into the evolution of flight and immunity.</title>
        <authorList>
            <person name="Zhang G."/>
            <person name="Cowled C."/>
            <person name="Shi Z."/>
            <person name="Huang Z."/>
            <person name="Bishop-Lilly K.A."/>
            <person name="Fang X."/>
            <person name="Wynne J.W."/>
            <person name="Xiong Z."/>
            <person name="Baker M.L."/>
            <person name="Zhao W."/>
            <person name="Tachedjian M."/>
            <person name="Zhu Y."/>
            <person name="Zhou P."/>
            <person name="Jiang X."/>
            <person name="Ng J."/>
            <person name="Yang L."/>
            <person name="Wu L."/>
            <person name="Xiao J."/>
            <person name="Feng Y."/>
            <person name="Chen Y."/>
            <person name="Sun X."/>
            <person name="Zhang Y."/>
            <person name="Marsh G.A."/>
            <person name="Crameri G."/>
            <person name="Broder C.C."/>
            <person name="Frey K.G."/>
            <person name="Wang L.F."/>
            <person name="Wang J."/>
        </authorList>
    </citation>
    <scope>NUCLEOTIDE SEQUENCE [LARGE SCALE GENOMIC DNA]</scope>
</reference>
<proteinExistence type="predicted"/>
<evidence type="ECO:0000313" key="2">
    <source>
        <dbReference type="Proteomes" id="UP000010552"/>
    </source>
</evidence>
<dbReference type="Proteomes" id="UP000010552">
    <property type="component" value="Unassembled WGS sequence"/>
</dbReference>
<name>L5KQ94_PTEAL</name>
<dbReference type="AlphaFoldDB" id="L5KQ94"/>
<keyword evidence="2" id="KW-1185">Reference proteome</keyword>
<gene>
    <name evidence="1" type="ORF">PAL_GLEAN10011552</name>
</gene>
<organism evidence="1 2">
    <name type="scientific">Pteropus alecto</name>
    <name type="common">Black flying fox</name>
    <dbReference type="NCBI Taxonomy" id="9402"/>
    <lineage>
        <taxon>Eukaryota</taxon>
        <taxon>Metazoa</taxon>
        <taxon>Chordata</taxon>
        <taxon>Craniata</taxon>
        <taxon>Vertebrata</taxon>
        <taxon>Euteleostomi</taxon>
        <taxon>Mammalia</taxon>
        <taxon>Eutheria</taxon>
        <taxon>Laurasiatheria</taxon>
        <taxon>Chiroptera</taxon>
        <taxon>Yinpterochiroptera</taxon>
        <taxon>Pteropodoidea</taxon>
        <taxon>Pteropodidae</taxon>
        <taxon>Pteropodinae</taxon>
        <taxon>Pteropus</taxon>
    </lineage>
</organism>
<dbReference type="InParanoid" id="L5KQ94"/>
<sequence length="101" mass="11457">MVTTLIPDEVLSDSEVYQNGRQRFAPHWGTAPDWWCAKSREARKAMKDGVLRLSKSAKPLCEDTATRLPTSTGGLRLLSKKMENSSRVFYVSEDGNFQEYN</sequence>